<dbReference type="PANTHER" id="PTHR48079">
    <property type="entry name" value="PROTEIN YEEZ"/>
    <property type="match status" value="1"/>
</dbReference>
<dbReference type="InterPro" id="IPR036291">
    <property type="entry name" value="NAD(P)-bd_dom_sf"/>
</dbReference>
<dbReference type="GO" id="GO:0005737">
    <property type="term" value="C:cytoplasm"/>
    <property type="evidence" value="ECO:0007669"/>
    <property type="project" value="TreeGrafter"/>
</dbReference>
<reference evidence="1" key="1">
    <citation type="submission" date="2020-11" db="EMBL/GenBank/DDBJ databases">
        <authorList>
            <consortium name="DOE Joint Genome Institute"/>
            <person name="Ahrendt S."/>
            <person name="Riley R."/>
            <person name="Andreopoulos W."/>
            <person name="Labutti K."/>
            <person name="Pangilinan J."/>
            <person name="Ruiz-Duenas F.J."/>
            <person name="Barrasa J.M."/>
            <person name="Sanchez-Garcia M."/>
            <person name="Camarero S."/>
            <person name="Miyauchi S."/>
            <person name="Serrano A."/>
            <person name="Linde D."/>
            <person name="Babiker R."/>
            <person name="Drula E."/>
            <person name="Ayuso-Fernandez I."/>
            <person name="Pacheco R."/>
            <person name="Padilla G."/>
            <person name="Ferreira P."/>
            <person name="Barriuso J."/>
            <person name="Kellner H."/>
            <person name="Castanera R."/>
            <person name="Alfaro M."/>
            <person name="Ramirez L."/>
            <person name="Pisabarro A.G."/>
            <person name="Kuo A."/>
            <person name="Tritt A."/>
            <person name="Lipzen A."/>
            <person name="He G."/>
            <person name="Yan M."/>
            <person name="Ng V."/>
            <person name="Cullen D."/>
            <person name="Martin F."/>
            <person name="Rosso M.-N."/>
            <person name="Henrissat B."/>
            <person name="Hibbett D."/>
            <person name="Martinez A.T."/>
            <person name="Grigoriev I.V."/>
        </authorList>
    </citation>
    <scope>NUCLEOTIDE SEQUENCE</scope>
    <source>
        <strain evidence="1">AH 40177</strain>
    </source>
</reference>
<evidence type="ECO:0000313" key="2">
    <source>
        <dbReference type="Proteomes" id="UP000772434"/>
    </source>
</evidence>
<feature type="non-terminal residue" evidence="1">
    <location>
        <position position="316"/>
    </location>
</feature>
<dbReference type="GO" id="GO:0004029">
    <property type="term" value="F:aldehyde dehydrogenase (NAD+) activity"/>
    <property type="evidence" value="ECO:0007669"/>
    <property type="project" value="TreeGrafter"/>
</dbReference>
<gene>
    <name evidence="1" type="ORF">BDP27DRAFT_1325799</name>
</gene>
<sequence>MTKILLTGVTGYVGGSVLTRFAERPDYDSLDIRCIVRSPEKAERINAIFPNVAPIVGSHSDIPLMAKAASEVDIVIAMADCDDEDAATGTLQETGKQPIFINTSGTGVLTDGASGMYASDTIWDDADPEQMATLQPNQPHRHVELKVLEADAEGYIKGYIVIPPVIWGIAQGSLFDLGISHKQSMLIPICIRLALSRGQVGMVGLGRNIWNNVEIHELADFYSILYDALLSHTNLGHGREGYYFTDGEGSLYEYMKAISEVMFKMNKGKGGEPIKFTEGEIDKTMAHLMGGNTRCRSTLAKALGWTPRKTTQDMLD</sequence>
<keyword evidence="2" id="KW-1185">Reference proteome</keyword>
<organism evidence="1 2">
    <name type="scientific">Rhodocollybia butyracea</name>
    <dbReference type="NCBI Taxonomy" id="206335"/>
    <lineage>
        <taxon>Eukaryota</taxon>
        <taxon>Fungi</taxon>
        <taxon>Dikarya</taxon>
        <taxon>Basidiomycota</taxon>
        <taxon>Agaricomycotina</taxon>
        <taxon>Agaricomycetes</taxon>
        <taxon>Agaricomycetidae</taxon>
        <taxon>Agaricales</taxon>
        <taxon>Marasmiineae</taxon>
        <taxon>Omphalotaceae</taxon>
        <taxon>Rhodocollybia</taxon>
    </lineage>
</organism>
<dbReference type="SUPFAM" id="SSF51735">
    <property type="entry name" value="NAD(P)-binding Rossmann-fold domains"/>
    <property type="match status" value="1"/>
</dbReference>
<dbReference type="Gene3D" id="3.40.50.720">
    <property type="entry name" value="NAD(P)-binding Rossmann-like Domain"/>
    <property type="match status" value="1"/>
</dbReference>
<evidence type="ECO:0000313" key="1">
    <source>
        <dbReference type="EMBL" id="KAF9069207.1"/>
    </source>
</evidence>
<name>A0A9P5PVD8_9AGAR</name>
<dbReference type="OrthoDB" id="10262413at2759"/>
<dbReference type="Proteomes" id="UP000772434">
    <property type="component" value="Unassembled WGS sequence"/>
</dbReference>
<dbReference type="PANTHER" id="PTHR48079:SF6">
    <property type="entry name" value="NAD(P)-BINDING DOMAIN-CONTAINING PROTEIN-RELATED"/>
    <property type="match status" value="1"/>
</dbReference>
<dbReference type="InterPro" id="IPR051783">
    <property type="entry name" value="NAD(P)-dependent_oxidoreduct"/>
</dbReference>
<comment type="caution">
    <text evidence="1">The sequence shown here is derived from an EMBL/GenBank/DDBJ whole genome shotgun (WGS) entry which is preliminary data.</text>
</comment>
<dbReference type="EMBL" id="JADNRY010000053">
    <property type="protein sequence ID" value="KAF9069207.1"/>
    <property type="molecule type" value="Genomic_DNA"/>
</dbReference>
<dbReference type="AlphaFoldDB" id="A0A9P5PVD8"/>
<accession>A0A9P5PVD8</accession>
<proteinExistence type="predicted"/>
<protein>
    <submittedName>
        <fullName evidence="1">Uncharacterized protein</fullName>
    </submittedName>
</protein>